<evidence type="ECO:0000313" key="1">
    <source>
        <dbReference type="EMBL" id="MFC3686098.1"/>
    </source>
</evidence>
<sequence length="341" mass="34273">MSAIFTAVATVAVGAYSADQARNSANRATAAGLEANAAALAQSQQQFEASQRLQQSIAAQQMATQRHIAGMQIGEYRRQFAEVQKVLAPFITAGNEALGPLKQYQATGLEAMGDQRDLLGMNGTQAQQAAISGLSNSPEMAAYLQQGEGAILQNAAATGGLRGGNTQAALAQFRPSLLAGMISQQYDRLGGLASIGVNTSSMLYQTGQSAAAGQANAGMQVAGQVGSALAGYSEGVGNAYGTLARTTSANSAGMAGAYNQYYNNLGSMNAGNALAIGSANQGFANTVAGALGSYSFMQQMKGSGMGSNPSTAGLAASYTGGGGYSLASGYQGGGLGLKASF</sequence>
<evidence type="ECO:0000313" key="2">
    <source>
        <dbReference type="Proteomes" id="UP001595729"/>
    </source>
</evidence>
<evidence type="ECO:0008006" key="3">
    <source>
        <dbReference type="Google" id="ProtNLM"/>
    </source>
</evidence>
<proteinExistence type="predicted"/>
<keyword evidence="2" id="KW-1185">Reference proteome</keyword>
<dbReference type="RefSeq" id="WP_382178374.1">
    <property type="nucleotide sequence ID" value="NZ_JBHRXX010000009.1"/>
</dbReference>
<gene>
    <name evidence="1" type="ORF">ACFOPI_21085</name>
</gene>
<dbReference type="Proteomes" id="UP001595729">
    <property type="component" value="Unassembled WGS sequence"/>
</dbReference>
<name>A0ABV7WCI4_9BURK</name>
<protein>
    <recommendedName>
        <fullName evidence="3">DNA transfer protein</fullName>
    </recommendedName>
</protein>
<reference evidence="2" key="1">
    <citation type="journal article" date="2019" name="Int. J. Syst. Evol. Microbiol.">
        <title>The Global Catalogue of Microorganisms (GCM) 10K type strain sequencing project: providing services to taxonomists for standard genome sequencing and annotation.</title>
        <authorList>
            <consortium name="The Broad Institute Genomics Platform"/>
            <consortium name="The Broad Institute Genome Sequencing Center for Infectious Disease"/>
            <person name="Wu L."/>
            <person name="Ma J."/>
        </authorList>
    </citation>
    <scope>NUCLEOTIDE SEQUENCE [LARGE SCALE GENOMIC DNA]</scope>
    <source>
        <strain evidence="2">KCTC 42501</strain>
    </source>
</reference>
<dbReference type="EMBL" id="JBHRXX010000009">
    <property type="protein sequence ID" value="MFC3686098.1"/>
    <property type="molecule type" value="Genomic_DNA"/>
</dbReference>
<accession>A0ABV7WCI4</accession>
<organism evidence="1 2">
    <name type="scientific">Hydrogenophaga luteola</name>
    <dbReference type="NCBI Taxonomy" id="1591122"/>
    <lineage>
        <taxon>Bacteria</taxon>
        <taxon>Pseudomonadati</taxon>
        <taxon>Pseudomonadota</taxon>
        <taxon>Betaproteobacteria</taxon>
        <taxon>Burkholderiales</taxon>
        <taxon>Comamonadaceae</taxon>
        <taxon>Hydrogenophaga</taxon>
    </lineage>
</organism>
<comment type="caution">
    <text evidence="1">The sequence shown here is derived from an EMBL/GenBank/DDBJ whole genome shotgun (WGS) entry which is preliminary data.</text>
</comment>